<dbReference type="GO" id="GO:0008972">
    <property type="term" value="F:phosphomethylpyrimidine kinase activity"/>
    <property type="evidence" value="ECO:0007669"/>
    <property type="project" value="TreeGrafter"/>
</dbReference>
<reference evidence="3 4" key="1">
    <citation type="submission" date="2018-11" db="EMBL/GenBank/DDBJ databases">
        <title>Novel Erysipelotrichaceae bacterium isolated from small intestine of a swine.</title>
        <authorList>
            <person name="Kim J.S."/>
            <person name="Choe H."/>
            <person name="Lee Y.R."/>
            <person name="Kim K.M."/>
            <person name="Park D.S."/>
        </authorList>
    </citation>
    <scope>NUCLEOTIDE SEQUENCE [LARGE SCALE GENOMIC DNA]</scope>
    <source>
        <strain evidence="3 4">SG0102</strain>
    </source>
</reference>
<dbReference type="Pfam" id="PF08543">
    <property type="entry name" value="Phos_pyr_kin"/>
    <property type="match status" value="1"/>
</dbReference>
<keyword evidence="3" id="KW-0808">Transferase</keyword>
<accession>A0A3G9JWM8</accession>
<keyword evidence="1" id="KW-0784">Thiamine biosynthesis</keyword>
<dbReference type="PANTHER" id="PTHR20858">
    <property type="entry name" value="PHOSPHOMETHYLPYRIMIDINE KINASE"/>
    <property type="match status" value="1"/>
</dbReference>
<feature type="domain" description="Pyridoxamine kinase/Phosphomethylpyrimidine kinase" evidence="2">
    <location>
        <begin position="73"/>
        <end position="250"/>
    </location>
</feature>
<dbReference type="Gene3D" id="3.40.1190.20">
    <property type="match status" value="1"/>
</dbReference>
<proteinExistence type="predicted"/>
<dbReference type="GO" id="GO:0008902">
    <property type="term" value="F:hydroxymethylpyrimidine kinase activity"/>
    <property type="evidence" value="ECO:0007669"/>
    <property type="project" value="TreeGrafter"/>
</dbReference>
<protein>
    <submittedName>
        <fullName evidence="3">Pyridoxal kinase</fullName>
    </submittedName>
</protein>
<dbReference type="GO" id="GO:0009228">
    <property type="term" value="P:thiamine biosynthetic process"/>
    <property type="evidence" value="ECO:0007669"/>
    <property type="project" value="UniProtKB-KW"/>
</dbReference>
<dbReference type="AlphaFoldDB" id="A0A3G9JWM8"/>
<dbReference type="InterPro" id="IPR013749">
    <property type="entry name" value="PM/HMP-P_kinase-1"/>
</dbReference>
<dbReference type="KEGG" id="ebm:SG0102_21380"/>
<evidence type="ECO:0000313" key="4">
    <source>
        <dbReference type="Proteomes" id="UP000268059"/>
    </source>
</evidence>
<dbReference type="OrthoDB" id="9800808at2"/>
<keyword evidence="3" id="KW-0418">Kinase</keyword>
<dbReference type="NCBIfam" id="NF005491">
    <property type="entry name" value="PRK07105.1"/>
    <property type="match status" value="1"/>
</dbReference>
<organism evidence="3 4">
    <name type="scientific">Intestinibaculum porci</name>
    <dbReference type="NCBI Taxonomy" id="2487118"/>
    <lineage>
        <taxon>Bacteria</taxon>
        <taxon>Bacillati</taxon>
        <taxon>Bacillota</taxon>
        <taxon>Erysipelotrichia</taxon>
        <taxon>Erysipelotrichales</taxon>
        <taxon>Erysipelotrichaceae</taxon>
        <taxon>Intestinibaculum</taxon>
    </lineage>
</organism>
<evidence type="ECO:0000256" key="1">
    <source>
        <dbReference type="ARBA" id="ARBA00022977"/>
    </source>
</evidence>
<dbReference type="GO" id="GO:0005829">
    <property type="term" value="C:cytosol"/>
    <property type="evidence" value="ECO:0007669"/>
    <property type="project" value="TreeGrafter"/>
</dbReference>
<dbReference type="Proteomes" id="UP000268059">
    <property type="component" value="Chromosome"/>
</dbReference>
<dbReference type="EMBL" id="AP019309">
    <property type="protein sequence ID" value="BBH27204.1"/>
    <property type="molecule type" value="Genomic_DNA"/>
</dbReference>
<dbReference type="SUPFAM" id="SSF53613">
    <property type="entry name" value="Ribokinase-like"/>
    <property type="match status" value="1"/>
</dbReference>
<evidence type="ECO:0000259" key="2">
    <source>
        <dbReference type="Pfam" id="PF08543"/>
    </source>
</evidence>
<keyword evidence="4" id="KW-1185">Reference proteome</keyword>
<evidence type="ECO:0000313" key="3">
    <source>
        <dbReference type="EMBL" id="BBH27204.1"/>
    </source>
</evidence>
<name>A0A3G9JWM8_9FIRM</name>
<sequence length="274" mass="30776">MRQKRMALINDITGFGRCSIAIMAPILSVMKIQAVPIPTAILSTHTQFPIYYFDDYTDKMENYIQTYKDLHLTFDGIATGFLGSEKQVDIVIDFFKNFKGAETLVIVDPVMGDYGHLYKTYTPALADKMKELVPYADILTPNLTELCSLLNETYPDHVPDSDELKEKCERLAAKGPQMIVITGIIMNSRQIKNFIYDRGHCFEIIVKRIGGDRSGTGDGITSVIAGSYMNGHSFYESVKKACDFTSQCIGYCEKNNVPNIYGLAFEEYLSELGE</sequence>
<dbReference type="InterPro" id="IPR029056">
    <property type="entry name" value="Ribokinase-like"/>
</dbReference>
<gene>
    <name evidence="3" type="ORF">SG0102_21380</name>
</gene>
<dbReference type="RefSeq" id="WP_125119955.1">
    <property type="nucleotide sequence ID" value="NZ_AP019309.1"/>
</dbReference>
<dbReference type="InParanoid" id="A0A3G9JWM8"/>
<dbReference type="PANTHER" id="PTHR20858:SF17">
    <property type="entry name" value="HYDROXYMETHYLPYRIMIDINE_PHOSPHOMETHYLPYRIMIDINE KINASE THI20-RELATED"/>
    <property type="match status" value="1"/>
</dbReference>